<dbReference type="FunCoup" id="A0A1I5GNP8">
    <property type="interactions" value="7"/>
</dbReference>
<organism evidence="10 11">
    <name type="scientific">Actinomadura madurae</name>
    <dbReference type="NCBI Taxonomy" id="1993"/>
    <lineage>
        <taxon>Bacteria</taxon>
        <taxon>Bacillati</taxon>
        <taxon>Actinomycetota</taxon>
        <taxon>Actinomycetes</taxon>
        <taxon>Streptosporangiales</taxon>
        <taxon>Thermomonosporaceae</taxon>
        <taxon>Actinomadura</taxon>
    </lineage>
</organism>
<dbReference type="Gene3D" id="2.40.30.10">
    <property type="entry name" value="Translation factors"/>
    <property type="match status" value="1"/>
</dbReference>
<reference evidence="10 11" key="1">
    <citation type="submission" date="2016-10" db="EMBL/GenBank/DDBJ databases">
        <authorList>
            <person name="de Groot N.N."/>
        </authorList>
    </citation>
    <scope>NUCLEOTIDE SEQUENCE [LARGE SCALE GENOMIC DNA]</scope>
    <source>
        <strain evidence="10 11">DSM 43067</strain>
    </source>
</reference>
<keyword evidence="2" id="KW-0285">Flavoprotein</keyword>
<evidence type="ECO:0000256" key="1">
    <source>
        <dbReference type="ARBA" id="ARBA00001974"/>
    </source>
</evidence>
<evidence type="ECO:0000256" key="6">
    <source>
        <dbReference type="ARBA" id="ARBA00023004"/>
    </source>
</evidence>
<evidence type="ECO:0000256" key="4">
    <source>
        <dbReference type="ARBA" id="ARBA00022723"/>
    </source>
</evidence>
<feature type="domain" description="2Fe-2S ferredoxin-type" evidence="8">
    <location>
        <begin position="230"/>
        <end position="315"/>
    </location>
</feature>
<feature type="domain" description="FAD-binding FR-type" evidence="9">
    <location>
        <begin position="1"/>
        <end position="101"/>
    </location>
</feature>
<gene>
    <name evidence="10" type="ORF">SAMN04489713_105322</name>
</gene>
<dbReference type="GO" id="GO:0016491">
    <property type="term" value="F:oxidoreductase activity"/>
    <property type="evidence" value="ECO:0007669"/>
    <property type="project" value="UniProtKB-KW"/>
</dbReference>
<evidence type="ECO:0000256" key="3">
    <source>
        <dbReference type="ARBA" id="ARBA00022714"/>
    </source>
</evidence>
<dbReference type="GO" id="GO:0051537">
    <property type="term" value="F:2 iron, 2 sulfur cluster binding"/>
    <property type="evidence" value="ECO:0007669"/>
    <property type="project" value="UniProtKB-KW"/>
</dbReference>
<dbReference type="SUPFAM" id="SSF52343">
    <property type="entry name" value="Ferredoxin reductase-like, C-terminal NADP-linked domain"/>
    <property type="match status" value="1"/>
</dbReference>
<dbReference type="CDD" id="cd06185">
    <property type="entry name" value="PDR_like"/>
    <property type="match status" value="1"/>
</dbReference>
<dbReference type="CDD" id="cd00207">
    <property type="entry name" value="fer2"/>
    <property type="match status" value="1"/>
</dbReference>
<dbReference type="PANTHER" id="PTHR47354:SF1">
    <property type="entry name" value="CARNITINE MONOOXYGENASE REDUCTASE SUBUNIT"/>
    <property type="match status" value="1"/>
</dbReference>
<dbReference type="InterPro" id="IPR039261">
    <property type="entry name" value="FNR_nucleotide-bd"/>
</dbReference>
<comment type="cofactor">
    <cofactor evidence="1">
        <name>FAD</name>
        <dbReference type="ChEBI" id="CHEBI:57692"/>
    </cofactor>
</comment>
<dbReference type="PANTHER" id="PTHR47354">
    <property type="entry name" value="NADH OXIDOREDUCTASE HCR"/>
    <property type="match status" value="1"/>
</dbReference>
<dbReference type="RefSeq" id="WP_075021552.1">
    <property type="nucleotide sequence ID" value="NZ_FOVH01000005.1"/>
</dbReference>
<name>A0A1I5GNP8_9ACTN</name>
<keyword evidence="3" id="KW-0001">2Fe-2S</keyword>
<keyword evidence="11" id="KW-1185">Reference proteome</keyword>
<keyword evidence="4" id="KW-0479">Metal-binding</keyword>
<dbReference type="InterPro" id="IPR001433">
    <property type="entry name" value="OxRdtase_FAD/NAD-bd"/>
</dbReference>
<evidence type="ECO:0000256" key="7">
    <source>
        <dbReference type="ARBA" id="ARBA00023014"/>
    </source>
</evidence>
<dbReference type="Pfam" id="PF00175">
    <property type="entry name" value="NAD_binding_1"/>
    <property type="match status" value="1"/>
</dbReference>
<dbReference type="InterPro" id="IPR001041">
    <property type="entry name" value="2Fe-2S_ferredoxin-type"/>
</dbReference>
<evidence type="ECO:0000256" key="2">
    <source>
        <dbReference type="ARBA" id="ARBA00022630"/>
    </source>
</evidence>
<dbReference type="InParanoid" id="A0A1I5GNP8"/>
<evidence type="ECO:0000256" key="5">
    <source>
        <dbReference type="ARBA" id="ARBA00023002"/>
    </source>
</evidence>
<sequence>MSDLLVRSLTWEADGVLSVTLASPDGAALPRWSPGAHIDLIPGGAPTRQYSLCGDPADRHRWRIAVLRADPSRGGSAYVHDSLRPGSLVRYDGPRNNFPLAEAASHLFVAGGIGITPLLPMAHAVAAAGAPWRLLYGGRTRTSMAFLHELGRYGEHVVVRPEEEYGPLDLDAALAEAREASGTGGSAPGLAVYCCGPASLLAAMEERVPDLRAERFEPRTEPSPGEPGAFDVVLRRSGVTLHVPPDRTVLSVLEEGGVPIPSSCLEGICGSCETTVLEGDVEHFDSVLTEDERAAGNTMFPCVSRCRSPRLILDR</sequence>
<dbReference type="PROSITE" id="PS00197">
    <property type="entry name" value="2FE2S_FER_1"/>
    <property type="match status" value="1"/>
</dbReference>
<dbReference type="InterPro" id="IPR036010">
    <property type="entry name" value="2Fe-2S_ferredoxin-like_sf"/>
</dbReference>
<dbReference type="OrthoDB" id="502624at2"/>
<keyword evidence="6" id="KW-0408">Iron</keyword>
<dbReference type="PRINTS" id="PR00409">
    <property type="entry name" value="PHDIOXRDTASE"/>
</dbReference>
<dbReference type="eggNOG" id="COG1018">
    <property type="taxonomic scope" value="Bacteria"/>
</dbReference>
<evidence type="ECO:0000259" key="8">
    <source>
        <dbReference type="PROSITE" id="PS51085"/>
    </source>
</evidence>
<dbReference type="PROSITE" id="PS51384">
    <property type="entry name" value="FAD_FR"/>
    <property type="match status" value="1"/>
</dbReference>
<proteinExistence type="predicted"/>
<dbReference type="InterPro" id="IPR017927">
    <property type="entry name" value="FAD-bd_FR_type"/>
</dbReference>
<dbReference type="Gene3D" id="3.10.20.30">
    <property type="match status" value="1"/>
</dbReference>
<dbReference type="SUPFAM" id="SSF63380">
    <property type="entry name" value="Riboflavin synthase domain-like"/>
    <property type="match status" value="1"/>
</dbReference>
<dbReference type="AlphaFoldDB" id="A0A1I5GNP8"/>
<dbReference type="SUPFAM" id="SSF54292">
    <property type="entry name" value="2Fe-2S ferredoxin-like"/>
    <property type="match status" value="1"/>
</dbReference>
<dbReference type="InterPro" id="IPR017938">
    <property type="entry name" value="Riboflavin_synthase-like_b-brl"/>
</dbReference>
<evidence type="ECO:0000313" key="11">
    <source>
        <dbReference type="Proteomes" id="UP000183413"/>
    </source>
</evidence>
<accession>A0A1I5GNP8</accession>
<dbReference type="InterPro" id="IPR012675">
    <property type="entry name" value="Beta-grasp_dom_sf"/>
</dbReference>
<dbReference type="Gene3D" id="3.40.50.80">
    <property type="entry name" value="Nucleotide-binding domain of ferredoxin-NADP reductase (FNR) module"/>
    <property type="match status" value="1"/>
</dbReference>
<evidence type="ECO:0000313" key="10">
    <source>
        <dbReference type="EMBL" id="SFO37694.1"/>
    </source>
</evidence>
<dbReference type="Proteomes" id="UP000183413">
    <property type="component" value="Unassembled WGS sequence"/>
</dbReference>
<protein>
    <submittedName>
        <fullName evidence="10">Ferredoxin-NADP reductase</fullName>
    </submittedName>
</protein>
<keyword evidence="5" id="KW-0560">Oxidoreductase</keyword>
<dbReference type="InterPro" id="IPR006058">
    <property type="entry name" value="2Fe2S_fd_BS"/>
</dbReference>
<dbReference type="GO" id="GO:0046872">
    <property type="term" value="F:metal ion binding"/>
    <property type="evidence" value="ECO:0007669"/>
    <property type="project" value="UniProtKB-KW"/>
</dbReference>
<dbReference type="STRING" id="1993.SAMN04489713_105322"/>
<evidence type="ECO:0000259" key="9">
    <source>
        <dbReference type="PROSITE" id="PS51384"/>
    </source>
</evidence>
<dbReference type="PROSITE" id="PS51085">
    <property type="entry name" value="2FE2S_FER_2"/>
    <property type="match status" value="1"/>
</dbReference>
<keyword evidence="7" id="KW-0411">Iron-sulfur</keyword>
<dbReference type="EMBL" id="FOVH01000005">
    <property type="protein sequence ID" value="SFO37694.1"/>
    <property type="molecule type" value="Genomic_DNA"/>
</dbReference>
<dbReference type="Pfam" id="PF00111">
    <property type="entry name" value="Fer2"/>
    <property type="match status" value="1"/>
</dbReference>
<dbReference type="InterPro" id="IPR050415">
    <property type="entry name" value="MRET"/>
</dbReference>